<evidence type="ECO:0000313" key="2">
    <source>
        <dbReference type="Proteomes" id="UP000793456"/>
    </source>
</evidence>
<keyword evidence="2" id="KW-1185">Reference proteome</keyword>
<evidence type="ECO:0000313" key="1">
    <source>
        <dbReference type="EMBL" id="TMS23066.1"/>
    </source>
</evidence>
<organism evidence="1 2">
    <name type="scientific">Larimichthys crocea</name>
    <name type="common">Large yellow croaker</name>
    <name type="synonym">Pseudosciaena crocea</name>
    <dbReference type="NCBI Taxonomy" id="215358"/>
    <lineage>
        <taxon>Eukaryota</taxon>
        <taxon>Metazoa</taxon>
        <taxon>Chordata</taxon>
        <taxon>Craniata</taxon>
        <taxon>Vertebrata</taxon>
        <taxon>Euteleostomi</taxon>
        <taxon>Actinopterygii</taxon>
        <taxon>Neopterygii</taxon>
        <taxon>Teleostei</taxon>
        <taxon>Neoteleostei</taxon>
        <taxon>Acanthomorphata</taxon>
        <taxon>Eupercaria</taxon>
        <taxon>Sciaenidae</taxon>
        <taxon>Larimichthys</taxon>
    </lineage>
</organism>
<comment type="caution">
    <text evidence="1">The sequence shown here is derived from an EMBL/GenBank/DDBJ whole genome shotgun (WGS) entry which is preliminary data.</text>
</comment>
<protein>
    <submittedName>
        <fullName evidence="1">Uncharacterized protein</fullName>
    </submittedName>
</protein>
<sequence>MMWLSIMQLRHYLFIGTLNPMLNRLADNDPNLVSQYTNAFAMTQLCGVLCAPWNGLLMDRHKGKPLAPGETEQEVDLHSSSLSLFLTSLQCLLFSVCASVPFLPLQYLTFILQVLNRSFLYGGNAAFISMAFPACHFGKLYGLVMSVSAVISLLQYPCFALVKGALGGDPFFMDIALTLVTLLAFIHPVYVYIYCKKVAHHRKDNTQTEVTNGFIMAEAKL</sequence>
<accession>A0ACD3RU95</accession>
<dbReference type="Proteomes" id="UP000793456">
    <property type="component" value="Chromosome I"/>
</dbReference>
<name>A0ACD3RU95_LARCR</name>
<reference evidence="1" key="1">
    <citation type="submission" date="2018-11" db="EMBL/GenBank/DDBJ databases">
        <title>The sequence and de novo assembly of Larimichthys crocea genome using PacBio and Hi-C technologies.</title>
        <authorList>
            <person name="Xu P."/>
            <person name="Chen B."/>
            <person name="Zhou Z."/>
            <person name="Ke Q."/>
            <person name="Wu Y."/>
            <person name="Bai H."/>
            <person name="Pu F."/>
        </authorList>
    </citation>
    <scope>NUCLEOTIDE SEQUENCE</scope>
    <source>
        <tissue evidence="1">Muscle</tissue>
    </source>
</reference>
<gene>
    <name evidence="1" type="ORF">E3U43_008372</name>
</gene>
<dbReference type="EMBL" id="CM011674">
    <property type="protein sequence ID" value="TMS23066.1"/>
    <property type="molecule type" value="Genomic_DNA"/>
</dbReference>
<proteinExistence type="predicted"/>